<dbReference type="AlphaFoldDB" id="A0AAV8SU03"/>
<dbReference type="EMBL" id="JAIWQS010000009">
    <property type="protein sequence ID" value="KAJ8755400.1"/>
    <property type="molecule type" value="Genomic_DNA"/>
</dbReference>
<feature type="region of interest" description="Disordered" evidence="1">
    <location>
        <begin position="1"/>
        <end position="26"/>
    </location>
</feature>
<dbReference type="Proteomes" id="UP001159364">
    <property type="component" value="Linkage Group LG09"/>
</dbReference>
<comment type="caution">
    <text evidence="2">The sequence shown here is derived from an EMBL/GenBank/DDBJ whole genome shotgun (WGS) entry which is preliminary data.</text>
</comment>
<reference evidence="2 3" key="1">
    <citation type="submission" date="2021-09" db="EMBL/GenBank/DDBJ databases">
        <title>Genomic insights and catalytic innovation underlie evolution of tropane alkaloids biosynthesis.</title>
        <authorList>
            <person name="Wang Y.-J."/>
            <person name="Tian T."/>
            <person name="Huang J.-P."/>
            <person name="Huang S.-X."/>
        </authorList>
    </citation>
    <scope>NUCLEOTIDE SEQUENCE [LARGE SCALE GENOMIC DNA]</scope>
    <source>
        <strain evidence="2">KIB-2018</strain>
        <tissue evidence="2">Leaf</tissue>
    </source>
</reference>
<name>A0AAV8SU03_9ROSI</name>
<accession>A0AAV8SU03</accession>
<proteinExistence type="predicted"/>
<evidence type="ECO:0000313" key="3">
    <source>
        <dbReference type="Proteomes" id="UP001159364"/>
    </source>
</evidence>
<gene>
    <name evidence="2" type="ORF">K2173_019198</name>
</gene>
<organism evidence="2 3">
    <name type="scientific">Erythroxylum novogranatense</name>
    <dbReference type="NCBI Taxonomy" id="1862640"/>
    <lineage>
        <taxon>Eukaryota</taxon>
        <taxon>Viridiplantae</taxon>
        <taxon>Streptophyta</taxon>
        <taxon>Embryophyta</taxon>
        <taxon>Tracheophyta</taxon>
        <taxon>Spermatophyta</taxon>
        <taxon>Magnoliopsida</taxon>
        <taxon>eudicotyledons</taxon>
        <taxon>Gunneridae</taxon>
        <taxon>Pentapetalae</taxon>
        <taxon>rosids</taxon>
        <taxon>fabids</taxon>
        <taxon>Malpighiales</taxon>
        <taxon>Erythroxylaceae</taxon>
        <taxon>Erythroxylum</taxon>
    </lineage>
</organism>
<evidence type="ECO:0000256" key="1">
    <source>
        <dbReference type="SAM" id="MobiDB-lite"/>
    </source>
</evidence>
<evidence type="ECO:0000313" key="2">
    <source>
        <dbReference type="EMBL" id="KAJ8755400.1"/>
    </source>
</evidence>
<sequence>MGQKSIHETMPLRLIEGEPKSQRPKTRKALEKTRLWKLHHHRRLHARLDTLLSTVQSLSLDDKRLDK</sequence>
<protein>
    <submittedName>
        <fullName evidence="2">Uncharacterized protein</fullName>
    </submittedName>
</protein>
<keyword evidence="3" id="KW-1185">Reference proteome</keyword>